<organism evidence="2 3">
    <name type="scientific">Shewanella submarina</name>
    <dbReference type="NCBI Taxonomy" id="2016376"/>
    <lineage>
        <taxon>Bacteria</taxon>
        <taxon>Pseudomonadati</taxon>
        <taxon>Pseudomonadota</taxon>
        <taxon>Gammaproteobacteria</taxon>
        <taxon>Alteromonadales</taxon>
        <taxon>Shewanellaceae</taxon>
        <taxon>Shewanella</taxon>
    </lineage>
</organism>
<proteinExistence type="predicted"/>
<reference evidence="3" key="1">
    <citation type="journal article" date="2019" name="Int. J. Syst. Evol. Microbiol.">
        <title>The Global Catalogue of Microorganisms (GCM) 10K type strain sequencing project: providing services to taxonomists for standard genome sequencing and annotation.</title>
        <authorList>
            <consortium name="The Broad Institute Genomics Platform"/>
            <consortium name="The Broad Institute Genome Sequencing Center for Infectious Disease"/>
            <person name="Wu L."/>
            <person name="Ma J."/>
        </authorList>
    </citation>
    <scope>NUCLEOTIDE SEQUENCE [LARGE SCALE GENOMIC DNA]</scope>
    <source>
        <strain evidence="3">KCTC 52277</strain>
    </source>
</reference>
<feature type="signal peptide" evidence="1">
    <location>
        <begin position="1"/>
        <end position="22"/>
    </location>
</feature>
<comment type="caution">
    <text evidence="2">The sequence shown here is derived from an EMBL/GenBank/DDBJ whole genome shotgun (WGS) entry which is preliminary data.</text>
</comment>
<dbReference type="PANTHER" id="PTHR48098:SF6">
    <property type="entry name" value="FERRI-BACILLIBACTIN ESTERASE BESA"/>
    <property type="match status" value="1"/>
</dbReference>
<dbReference type="EMBL" id="JBHRTD010000001">
    <property type="protein sequence ID" value="MFC3137018.1"/>
    <property type="molecule type" value="Genomic_DNA"/>
</dbReference>
<sequence>MRAITKVATGVALLLGAVQAWAEKAPQVSAGQLEQLQGVTFKSVQPRTVEVWLPDNVDGKKLAVLYMHDGQMLFDATTSWNGQEWRVDEVAQQLIDNGTTIPFMVVGVHNAGEHRRAEYFPQQAFDGLDEHGQQAFFEFQKQSGVPVRQPYSDDYLKFLVEELKPYIDRHYPVHTGPEYTFLMGSSMGGLISMYGLTQYPEVFGGAACLSTHWPGIHDLNNNPIPEAFRDYLEHKLPEANSRKLYFDYGDQTLDALYPPLQQAVDKVMAAQGWSSPQWQTRFFPGTNHSENAWADRLAIPLTFLLGRAELQGEE</sequence>
<evidence type="ECO:0000256" key="1">
    <source>
        <dbReference type="SAM" id="SignalP"/>
    </source>
</evidence>
<feature type="chain" id="PRO_5045691194" evidence="1">
    <location>
        <begin position="23"/>
        <end position="314"/>
    </location>
</feature>
<keyword evidence="1" id="KW-0732">Signal</keyword>
<keyword evidence="2" id="KW-0378">Hydrolase</keyword>
<dbReference type="Proteomes" id="UP001595621">
    <property type="component" value="Unassembled WGS sequence"/>
</dbReference>
<accession>A0ABV7G9G4</accession>
<dbReference type="SUPFAM" id="SSF53474">
    <property type="entry name" value="alpha/beta-Hydrolases"/>
    <property type="match status" value="1"/>
</dbReference>
<gene>
    <name evidence="2" type="ORF">ACFOE0_02275</name>
</gene>
<dbReference type="InterPro" id="IPR029058">
    <property type="entry name" value="AB_hydrolase_fold"/>
</dbReference>
<protein>
    <submittedName>
        <fullName evidence="2">Alpha/beta hydrolase</fullName>
    </submittedName>
</protein>
<dbReference type="InterPro" id="IPR000801">
    <property type="entry name" value="Esterase-like"/>
</dbReference>
<dbReference type="Gene3D" id="3.40.50.1820">
    <property type="entry name" value="alpha/beta hydrolase"/>
    <property type="match status" value="1"/>
</dbReference>
<dbReference type="PANTHER" id="PTHR48098">
    <property type="entry name" value="ENTEROCHELIN ESTERASE-RELATED"/>
    <property type="match status" value="1"/>
</dbReference>
<dbReference type="InterPro" id="IPR050583">
    <property type="entry name" value="Mycobacterial_A85_antigen"/>
</dbReference>
<keyword evidence="3" id="KW-1185">Reference proteome</keyword>
<dbReference type="GO" id="GO:0016787">
    <property type="term" value="F:hydrolase activity"/>
    <property type="evidence" value="ECO:0007669"/>
    <property type="project" value="UniProtKB-KW"/>
</dbReference>
<dbReference type="Pfam" id="PF00756">
    <property type="entry name" value="Esterase"/>
    <property type="match status" value="1"/>
</dbReference>
<evidence type="ECO:0000313" key="2">
    <source>
        <dbReference type="EMBL" id="MFC3137018.1"/>
    </source>
</evidence>
<dbReference type="RefSeq" id="WP_248937333.1">
    <property type="nucleotide sequence ID" value="NZ_JAKILF010000008.1"/>
</dbReference>
<name>A0ABV7G9G4_9GAMM</name>
<evidence type="ECO:0000313" key="3">
    <source>
        <dbReference type="Proteomes" id="UP001595621"/>
    </source>
</evidence>